<evidence type="ECO:0000313" key="2">
    <source>
        <dbReference type="EMBL" id="KAK1263783.1"/>
    </source>
</evidence>
<comment type="caution">
    <text evidence="2">The sequence shown here is derived from an EMBL/GenBank/DDBJ whole genome shotgun (WGS) entry which is preliminary data.</text>
</comment>
<protein>
    <submittedName>
        <fullName evidence="2">Uncharacterized protein</fullName>
    </submittedName>
</protein>
<organism evidence="2 3">
    <name type="scientific">Acorus gramineus</name>
    <name type="common">Dwarf sweet flag</name>
    <dbReference type="NCBI Taxonomy" id="55184"/>
    <lineage>
        <taxon>Eukaryota</taxon>
        <taxon>Viridiplantae</taxon>
        <taxon>Streptophyta</taxon>
        <taxon>Embryophyta</taxon>
        <taxon>Tracheophyta</taxon>
        <taxon>Spermatophyta</taxon>
        <taxon>Magnoliopsida</taxon>
        <taxon>Liliopsida</taxon>
        <taxon>Acoraceae</taxon>
        <taxon>Acorus</taxon>
    </lineage>
</organism>
<reference evidence="2" key="1">
    <citation type="journal article" date="2023" name="Nat. Commun.">
        <title>Diploid and tetraploid genomes of Acorus and the evolution of monocots.</title>
        <authorList>
            <person name="Ma L."/>
            <person name="Liu K.W."/>
            <person name="Li Z."/>
            <person name="Hsiao Y.Y."/>
            <person name="Qi Y."/>
            <person name="Fu T."/>
            <person name="Tang G.D."/>
            <person name="Zhang D."/>
            <person name="Sun W.H."/>
            <person name="Liu D.K."/>
            <person name="Li Y."/>
            <person name="Chen G.Z."/>
            <person name="Liu X.D."/>
            <person name="Liao X.Y."/>
            <person name="Jiang Y.T."/>
            <person name="Yu X."/>
            <person name="Hao Y."/>
            <person name="Huang J."/>
            <person name="Zhao X.W."/>
            <person name="Ke S."/>
            <person name="Chen Y.Y."/>
            <person name="Wu W.L."/>
            <person name="Hsu J.L."/>
            <person name="Lin Y.F."/>
            <person name="Huang M.D."/>
            <person name="Li C.Y."/>
            <person name="Huang L."/>
            <person name="Wang Z.W."/>
            <person name="Zhao X."/>
            <person name="Zhong W.Y."/>
            <person name="Peng D.H."/>
            <person name="Ahmad S."/>
            <person name="Lan S."/>
            <person name="Zhang J.S."/>
            <person name="Tsai W.C."/>
            <person name="Van de Peer Y."/>
            <person name="Liu Z.J."/>
        </authorList>
    </citation>
    <scope>NUCLEOTIDE SEQUENCE</scope>
    <source>
        <strain evidence="2">SCP</strain>
    </source>
</reference>
<name>A0AAV9AHS4_ACOGR</name>
<evidence type="ECO:0000313" key="3">
    <source>
        <dbReference type="Proteomes" id="UP001179952"/>
    </source>
</evidence>
<dbReference type="Proteomes" id="UP001179952">
    <property type="component" value="Unassembled WGS sequence"/>
</dbReference>
<dbReference type="AlphaFoldDB" id="A0AAV9AHS4"/>
<accession>A0AAV9AHS4</accession>
<keyword evidence="3" id="KW-1185">Reference proteome</keyword>
<evidence type="ECO:0000256" key="1">
    <source>
        <dbReference type="SAM" id="MobiDB-lite"/>
    </source>
</evidence>
<dbReference type="EMBL" id="JAUJYN010000009">
    <property type="protein sequence ID" value="KAK1263783.1"/>
    <property type="molecule type" value="Genomic_DNA"/>
</dbReference>
<feature type="compositionally biased region" description="Polar residues" evidence="1">
    <location>
        <begin position="45"/>
        <end position="63"/>
    </location>
</feature>
<sequence length="63" mass="6903">MAVEQVWRVNFDVEITGNENNEPLGISLSGPKQRPTRVDIESRAQDPNNSSQGAQTPHGSDEV</sequence>
<feature type="region of interest" description="Disordered" evidence="1">
    <location>
        <begin position="17"/>
        <end position="63"/>
    </location>
</feature>
<reference evidence="2" key="2">
    <citation type="submission" date="2023-06" db="EMBL/GenBank/DDBJ databases">
        <authorList>
            <person name="Ma L."/>
            <person name="Liu K.-W."/>
            <person name="Li Z."/>
            <person name="Hsiao Y.-Y."/>
            <person name="Qi Y."/>
            <person name="Fu T."/>
            <person name="Tang G."/>
            <person name="Zhang D."/>
            <person name="Sun W.-H."/>
            <person name="Liu D.-K."/>
            <person name="Li Y."/>
            <person name="Chen G.-Z."/>
            <person name="Liu X.-D."/>
            <person name="Liao X.-Y."/>
            <person name="Jiang Y.-T."/>
            <person name="Yu X."/>
            <person name="Hao Y."/>
            <person name="Huang J."/>
            <person name="Zhao X.-W."/>
            <person name="Ke S."/>
            <person name="Chen Y.-Y."/>
            <person name="Wu W.-L."/>
            <person name="Hsu J.-L."/>
            <person name="Lin Y.-F."/>
            <person name="Huang M.-D."/>
            <person name="Li C.-Y."/>
            <person name="Huang L."/>
            <person name="Wang Z.-W."/>
            <person name="Zhao X."/>
            <person name="Zhong W.-Y."/>
            <person name="Peng D.-H."/>
            <person name="Ahmad S."/>
            <person name="Lan S."/>
            <person name="Zhang J.-S."/>
            <person name="Tsai W.-C."/>
            <person name="Van De Peer Y."/>
            <person name="Liu Z.-J."/>
        </authorList>
    </citation>
    <scope>NUCLEOTIDE SEQUENCE</scope>
    <source>
        <strain evidence="2">SCP</strain>
        <tissue evidence="2">Leaves</tissue>
    </source>
</reference>
<gene>
    <name evidence="2" type="ORF">QJS04_geneDACA011933</name>
</gene>
<proteinExistence type="predicted"/>